<name>A0A6J1LI94_DROHY</name>
<keyword evidence="2" id="KW-1133">Transmembrane helix</keyword>
<gene>
    <name evidence="5" type="primary">LOC111595769</name>
</gene>
<feature type="region of interest" description="Disordered" evidence="1">
    <location>
        <begin position="56"/>
        <end position="146"/>
    </location>
</feature>
<evidence type="ECO:0000256" key="2">
    <source>
        <dbReference type="SAM" id="Phobius"/>
    </source>
</evidence>
<dbReference type="KEGG" id="dhe:111595769"/>
<organism evidence="4 5">
    <name type="scientific">Drosophila hydei</name>
    <name type="common">Fruit fly</name>
    <dbReference type="NCBI Taxonomy" id="7224"/>
    <lineage>
        <taxon>Eukaryota</taxon>
        <taxon>Metazoa</taxon>
        <taxon>Ecdysozoa</taxon>
        <taxon>Arthropoda</taxon>
        <taxon>Hexapoda</taxon>
        <taxon>Insecta</taxon>
        <taxon>Pterygota</taxon>
        <taxon>Neoptera</taxon>
        <taxon>Endopterygota</taxon>
        <taxon>Diptera</taxon>
        <taxon>Brachycera</taxon>
        <taxon>Muscomorpha</taxon>
        <taxon>Ephydroidea</taxon>
        <taxon>Drosophilidae</taxon>
        <taxon>Drosophila</taxon>
    </lineage>
</organism>
<feature type="transmembrane region" description="Helical" evidence="2">
    <location>
        <begin position="234"/>
        <end position="253"/>
    </location>
</feature>
<dbReference type="AlphaFoldDB" id="A0A6J1LI94"/>
<proteinExistence type="predicted"/>
<reference evidence="5" key="1">
    <citation type="submission" date="2025-08" db="UniProtKB">
        <authorList>
            <consortium name="RefSeq"/>
        </authorList>
    </citation>
    <scope>IDENTIFICATION</scope>
    <source>
        <strain evidence="5">15085-1641.00</strain>
        <tissue evidence="5">Whole body</tissue>
    </source>
</reference>
<sequence length="254" mass="26889">MNRNFPSTLCFAFFLLIVAPACLGDLMCYVCNNCAKVDNETPLLACNEDFFNHGGSTEASTVTTTAMTTTDELPKTTESTSVTTEASPSTTSEPESSTNAVETTTEAGTTETTASTEQPMPTPATVGPLETTTGVPTPPAEDSLSKFDVDTPVSVSVTDLNIRQRRALIDTGVSYHCYKVQKTVDNVTQLDRGCSRVTAEQSVCQELQLQNAGAELSKCDPCTMNACNAATSTVHASFLATMLVAITAAVLQLK</sequence>
<evidence type="ECO:0000313" key="5">
    <source>
        <dbReference type="RefSeq" id="XP_023165419.2"/>
    </source>
</evidence>
<keyword evidence="3" id="KW-0732">Signal</keyword>
<evidence type="ECO:0000313" key="4">
    <source>
        <dbReference type="Proteomes" id="UP000504633"/>
    </source>
</evidence>
<dbReference type="GeneID" id="111595769"/>
<dbReference type="OMA" id="CYSVQVT"/>
<protein>
    <submittedName>
        <fullName evidence="5">Flocculation protein FLO11</fullName>
    </submittedName>
</protein>
<feature type="compositionally biased region" description="Low complexity" evidence="1">
    <location>
        <begin position="56"/>
        <end position="117"/>
    </location>
</feature>
<keyword evidence="2" id="KW-0812">Transmembrane</keyword>
<evidence type="ECO:0000256" key="3">
    <source>
        <dbReference type="SAM" id="SignalP"/>
    </source>
</evidence>
<dbReference type="Proteomes" id="UP000504633">
    <property type="component" value="Unplaced"/>
</dbReference>
<keyword evidence="4" id="KW-1185">Reference proteome</keyword>
<dbReference type="OrthoDB" id="8055060at2759"/>
<dbReference type="RefSeq" id="XP_023165419.2">
    <property type="nucleotide sequence ID" value="XM_023309651.2"/>
</dbReference>
<accession>A0A6J1LI94</accession>
<keyword evidence="2" id="KW-0472">Membrane</keyword>
<feature type="chain" id="PRO_5027058604" evidence="3">
    <location>
        <begin position="25"/>
        <end position="254"/>
    </location>
</feature>
<evidence type="ECO:0000256" key="1">
    <source>
        <dbReference type="SAM" id="MobiDB-lite"/>
    </source>
</evidence>
<feature type="signal peptide" evidence="3">
    <location>
        <begin position="1"/>
        <end position="24"/>
    </location>
</feature>